<organism evidence="6 7">
    <name type="scientific">Sediminivirga luteola</name>
    <dbReference type="NCBI Taxonomy" id="1774748"/>
    <lineage>
        <taxon>Bacteria</taxon>
        <taxon>Bacillati</taxon>
        <taxon>Actinomycetota</taxon>
        <taxon>Actinomycetes</taxon>
        <taxon>Micrococcales</taxon>
        <taxon>Brevibacteriaceae</taxon>
        <taxon>Sediminivirga</taxon>
    </lineage>
</organism>
<comment type="caution">
    <text evidence="6">The sequence shown here is derived from an EMBL/GenBank/DDBJ whole genome shotgun (WGS) entry which is preliminary data.</text>
</comment>
<evidence type="ECO:0000256" key="1">
    <source>
        <dbReference type="ARBA" id="ARBA00010928"/>
    </source>
</evidence>
<dbReference type="InterPro" id="IPR000683">
    <property type="entry name" value="Gfo/Idh/MocA-like_OxRdtase_N"/>
</dbReference>
<evidence type="ECO:0000256" key="3">
    <source>
        <dbReference type="ARBA" id="ARBA00023027"/>
    </source>
</evidence>
<dbReference type="GO" id="GO:0000166">
    <property type="term" value="F:nucleotide binding"/>
    <property type="evidence" value="ECO:0007669"/>
    <property type="project" value="InterPro"/>
</dbReference>
<dbReference type="GO" id="GO:0016491">
    <property type="term" value="F:oxidoreductase activity"/>
    <property type="evidence" value="ECO:0007669"/>
    <property type="project" value="UniProtKB-KW"/>
</dbReference>
<dbReference type="EMBL" id="BMFY01000005">
    <property type="protein sequence ID" value="GGA12843.1"/>
    <property type="molecule type" value="Genomic_DNA"/>
</dbReference>
<evidence type="ECO:0000313" key="7">
    <source>
        <dbReference type="Proteomes" id="UP000616114"/>
    </source>
</evidence>
<dbReference type="PANTHER" id="PTHR42840:SF3">
    <property type="entry name" value="BINDING ROSSMANN FOLD OXIDOREDUCTASE, PUTATIVE (AFU_ORTHOLOGUE AFUA_2G10240)-RELATED"/>
    <property type="match status" value="1"/>
</dbReference>
<proteinExistence type="inferred from homology"/>
<dbReference type="AlphaFoldDB" id="A0A8J2XK99"/>
<dbReference type="Proteomes" id="UP000616114">
    <property type="component" value="Unassembled WGS sequence"/>
</dbReference>
<dbReference type="Pfam" id="PF22725">
    <property type="entry name" value="GFO_IDH_MocA_C3"/>
    <property type="match status" value="1"/>
</dbReference>
<evidence type="ECO:0000313" key="6">
    <source>
        <dbReference type="EMBL" id="GGA12843.1"/>
    </source>
</evidence>
<reference evidence="6" key="1">
    <citation type="journal article" date="2014" name="Int. J. Syst. Evol. Microbiol.">
        <title>Complete genome sequence of Corynebacterium casei LMG S-19264T (=DSM 44701T), isolated from a smear-ripened cheese.</title>
        <authorList>
            <consortium name="US DOE Joint Genome Institute (JGI-PGF)"/>
            <person name="Walter F."/>
            <person name="Albersmeier A."/>
            <person name="Kalinowski J."/>
            <person name="Ruckert C."/>
        </authorList>
    </citation>
    <scope>NUCLEOTIDE SEQUENCE</scope>
    <source>
        <strain evidence="6">CGMCC 1.12785</strain>
    </source>
</reference>
<dbReference type="Gene3D" id="3.30.360.10">
    <property type="entry name" value="Dihydrodipicolinate Reductase, domain 2"/>
    <property type="match status" value="1"/>
</dbReference>
<name>A0A8J2XK99_9MICO</name>
<keyword evidence="7" id="KW-1185">Reference proteome</keyword>
<dbReference type="InterPro" id="IPR055170">
    <property type="entry name" value="GFO_IDH_MocA-like_dom"/>
</dbReference>
<dbReference type="Pfam" id="PF01408">
    <property type="entry name" value="GFO_IDH_MocA"/>
    <property type="match status" value="1"/>
</dbReference>
<dbReference type="PANTHER" id="PTHR42840">
    <property type="entry name" value="NAD(P)-BINDING ROSSMANN-FOLD SUPERFAMILY PROTEIN-RELATED"/>
    <property type="match status" value="1"/>
</dbReference>
<keyword evidence="3" id="KW-0520">NAD</keyword>
<protein>
    <submittedName>
        <fullName evidence="6">Dehydrogenase</fullName>
    </submittedName>
</protein>
<dbReference type="Gene3D" id="3.40.50.720">
    <property type="entry name" value="NAD(P)-binding Rossmann-like Domain"/>
    <property type="match status" value="1"/>
</dbReference>
<evidence type="ECO:0000256" key="2">
    <source>
        <dbReference type="ARBA" id="ARBA00023002"/>
    </source>
</evidence>
<sequence>MSGLRIGVIGLGRIGVMHARNLAQTEGVDEVVLIGRSAVRVDAARAELEKALAPGAPAVLRGDLAPEGAAAPLSTRLTDGTWLEGLDGLVIASSTASHPQLMRQAAAAGVPALVEKPIALELEEFEALAAEFAEPRTPVMVAFHRRYDAGYQELRRRIQAGDAGTVRLVHALSHDHYHITTDYMPGSGGIWRDMVIHDFDALPWLLDEEVVSVYATGAVVDEPAYAEHGDVDTASAILTFASGAQAIVSAGRNIASGHDVRTEVYGSKAAFSAGLDARTPVVSTEPGGPAPEETYDEFVNRFEPAFRREIAHFLRVIRGEDVSLTPPADGLTAMRIAVAAEESVRRGAPVRIHEIGGAR</sequence>
<dbReference type="RefSeq" id="WP_188550280.1">
    <property type="nucleotide sequence ID" value="NZ_BMFY01000005.1"/>
</dbReference>
<dbReference type="SUPFAM" id="SSF51735">
    <property type="entry name" value="NAD(P)-binding Rossmann-fold domains"/>
    <property type="match status" value="1"/>
</dbReference>
<keyword evidence="2" id="KW-0560">Oxidoreductase</keyword>
<feature type="domain" description="GFO/IDH/MocA-like oxidoreductase" evidence="5">
    <location>
        <begin position="151"/>
        <end position="271"/>
    </location>
</feature>
<evidence type="ECO:0000259" key="4">
    <source>
        <dbReference type="Pfam" id="PF01408"/>
    </source>
</evidence>
<accession>A0A8J2XK99</accession>
<dbReference type="InterPro" id="IPR036291">
    <property type="entry name" value="NAD(P)-bd_dom_sf"/>
</dbReference>
<dbReference type="SUPFAM" id="SSF55347">
    <property type="entry name" value="Glyceraldehyde-3-phosphate dehydrogenase-like, C-terminal domain"/>
    <property type="match status" value="1"/>
</dbReference>
<gene>
    <name evidence="6" type="ORF">GCM10011333_14680</name>
</gene>
<feature type="domain" description="Gfo/Idh/MocA-like oxidoreductase N-terminal" evidence="4">
    <location>
        <begin position="4"/>
        <end position="143"/>
    </location>
</feature>
<evidence type="ECO:0000259" key="5">
    <source>
        <dbReference type="Pfam" id="PF22725"/>
    </source>
</evidence>
<reference evidence="6" key="2">
    <citation type="submission" date="2020-09" db="EMBL/GenBank/DDBJ databases">
        <authorList>
            <person name="Sun Q."/>
            <person name="Zhou Y."/>
        </authorList>
    </citation>
    <scope>NUCLEOTIDE SEQUENCE</scope>
    <source>
        <strain evidence="6">CGMCC 1.12785</strain>
    </source>
</reference>
<comment type="similarity">
    <text evidence="1">Belongs to the Gfo/Idh/MocA family.</text>
</comment>